<accession>A0A109W3E7</accession>
<evidence type="ECO:0000313" key="12">
    <source>
        <dbReference type="EMBL" id="AMD88625.1"/>
    </source>
</evidence>
<dbReference type="Gene3D" id="1.20.5.1930">
    <property type="match status" value="1"/>
</dbReference>
<dbReference type="KEGG" id="ard:AXF14_12655"/>
<dbReference type="InterPro" id="IPR036890">
    <property type="entry name" value="HATPase_C_sf"/>
</dbReference>
<comment type="catalytic activity">
    <reaction evidence="1">
        <text>ATP + protein L-histidine = ADP + protein N-phospho-L-histidine.</text>
        <dbReference type="EC" id="2.7.13.3"/>
    </reaction>
</comment>
<dbReference type="Pfam" id="PF07730">
    <property type="entry name" value="HisKA_3"/>
    <property type="match status" value="1"/>
</dbReference>
<dbReference type="InterPro" id="IPR011712">
    <property type="entry name" value="Sig_transdc_His_kin_sub3_dim/P"/>
</dbReference>
<feature type="region of interest" description="Disordered" evidence="9">
    <location>
        <begin position="403"/>
        <end position="422"/>
    </location>
</feature>
<dbReference type="CDD" id="cd16917">
    <property type="entry name" value="HATPase_UhpB-NarQ-NarX-like"/>
    <property type="match status" value="1"/>
</dbReference>
<feature type="transmembrane region" description="Helical" evidence="10">
    <location>
        <begin position="122"/>
        <end position="143"/>
    </location>
</feature>
<dbReference type="Proteomes" id="UP000065220">
    <property type="component" value="Chromosome"/>
</dbReference>
<dbReference type="GO" id="GO:0005524">
    <property type="term" value="F:ATP binding"/>
    <property type="evidence" value="ECO:0007669"/>
    <property type="project" value="UniProtKB-KW"/>
</dbReference>
<keyword evidence="8" id="KW-0902">Two-component regulatory system</keyword>
<keyword evidence="5" id="KW-0547">Nucleotide-binding</keyword>
<dbReference type="Pfam" id="PF02518">
    <property type="entry name" value="HATPase_c"/>
    <property type="match status" value="1"/>
</dbReference>
<keyword evidence="10" id="KW-1133">Transmembrane helix</keyword>
<feature type="transmembrane region" description="Helical" evidence="10">
    <location>
        <begin position="6"/>
        <end position="23"/>
    </location>
</feature>
<gene>
    <name evidence="12" type="ORF">AXF14_12655</name>
</gene>
<dbReference type="GO" id="GO:0000155">
    <property type="term" value="F:phosphorelay sensor kinase activity"/>
    <property type="evidence" value="ECO:0007669"/>
    <property type="project" value="InterPro"/>
</dbReference>
<evidence type="ECO:0000256" key="4">
    <source>
        <dbReference type="ARBA" id="ARBA00022679"/>
    </source>
</evidence>
<keyword evidence="4" id="KW-0808">Transferase</keyword>
<evidence type="ECO:0000256" key="5">
    <source>
        <dbReference type="ARBA" id="ARBA00022741"/>
    </source>
</evidence>
<reference evidence="13" key="1">
    <citation type="submission" date="2016-02" db="EMBL/GenBank/DDBJ databases">
        <authorList>
            <person name="Holder M.E."/>
            <person name="Ajami N.J."/>
            <person name="Petrosino J.F."/>
        </authorList>
    </citation>
    <scope>NUCLEOTIDE SEQUENCE [LARGE SCALE GENOMIC DNA]</scope>
    <source>
        <strain evidence="13">CCUG 36733</strain>
    </source>
</reference>
<dbReference type="GO" id="GO:0016020">
    <property type="term" value="C:membrane"/>
    <property type="evidence" value="ECO:0007669"/>
    <property type="project" value="InterPro"/>
</dbReference>
<evidence type="ECO:0000259" key="11">
    <source>
        <dbReference type="SMART" id="SM00387"/>
    </source>
</evidence>
<keyword evidence="3" id="KW-0597">Phosphoprotein</keyword>
<feature type="domain" description="Histidine kinase/HSP90-like ATPase" evidence="11">
    <location>
        <begin position="307"/>
        <end position="400"/>
    </location>
</feature>
<organism evidence="12 13">
    <name type="scientific">Actinomyces radicidentis</name>
    <dbReference type="NCBI Taxonomy" id="111015"/>
    <lineage>
        <taxon>Bacteria</taxon>
        <taxon>Bacillati</taxon>
        <taxon>Actinomycetota</taxon>
        <taxon>Actinomycetes</taxon>
        <taxon>Actinomycetales</taxon>
        <taxon>Actinomycetaceae</taxon>
        <taxon>Actinomyces</taxon>
    </lineage>
</organism>
<evidence type="ECO:0000313" key="13">
    <source>
        <dbReference type="Proteomes" id="UP000065220"/>
    </source>
</evidence>
<dbReference type="EMBL" id="CP014228">
    <property type="protein sequence ID" value="AMD88625.1"/>
    <property type="molecule type" value="Genomic_DNA"/>
</dbReference>
<dbReference type="Pfam" id="PF13796">
    <property type="entry name" value="Sensor"/>
    <property type="match status" value="1"/>
</dbReference>
<dbReference type="InterPro" id="IPR003594">
    <property type="entry name" value="HATPase_dom"/>
</dbReference>
<dbReference type="AlphaFoldDB" id="A0A109W3E7"/>
<evidence type="ECO:0000256" key="2">
    <source>
        <dbReference type="ARBA" id="ARBA00012438"/>
    </source>
</evidence>
<protein>
    <recommendedName>
        <fullName evidence="2">histidine kinase</fullName>
        <ecNumber evidence="2">2.7.13.3</ecNumber>
    </recommendedName>
</protein>
<dbReference type="EC" id="2.7.13.3" evidence="2"/>
<evidence type="ECO:0000256" key="1">
    <source>
        <dbReference type="ARBA" id="ARBA00000085"/>
    </source>
</evidence>
<dbReference type="Gene3D" id="3.30.565.10">
    <property type="entry name" value="Histidine kinase-like ATPase, C-terminal domain"/>
    <property type="match status" value="1"/>
</dbReference>
<feature type="transmembrane region" description="Helical" evidence="10">
    <location>
        <begin position="67"/>
        <end position="94"/>
    </location>
</feature>
<dbReference type="SMART" id="SM00387">
    <property type="entry name" value="HATPase_c"/>
    <property type="match status" value="1"/>
</dbReference>
<sequence>MAALAVVGWLAIPVLHLAVPLLAEGERALVRATGAGAPAGRRPDEDRWPWLSGRVARAAFWRQDLPLVLGGALLGAGSFLVVGVGLAGAATMIASPFLASPQHPVSVDLGPHRHEAVGGAEVWWLVPAGLLVLALTAVLLLAIGRLRALMARALSRPDDEERLEDLSAEVGHLTAGRATLVDAFDAERARIERDLHDGAQQELVALTLSIGMARLHAERLAAARPDGAADDGADDARTALLADLDAAQDRAETALRALRETVHGIRPAVLTERGLAPALRDLAARAPLPTEVTITGAAADLDAVTSPVATAVYFAVSEALTNAARHAGDDATARVRLDVVPAGLTARVTDDGVGGADPDASGSTGLAGMAQRVESVGGSLTLSSPRGLGTTLTITAPLTPPWAAVGSGAAPESAEPGARMRP</sequence>
<dbReference type="PANTHER" id="PTHR24421:SF10">
    <property type="entry name" value="NITRATE_NITRITE SENSOR PROTEIN NARQ"/>
    <property type="match status" value="1"/>
</dbReference>
<keyword evidence="6 12" id="KW-0418">Kinase</keyword>
<evidence type="ECO:0000256" key="6">
    <source>
        <dbReference type="ARBA" id="ARBA00022777"/>
    </source>
</evidence>
<evidence type="ECO:0000256" key="10">
    <source>
        <dbReference type="SAM" id="Phobius"/>
    </source>
</evidence>
<dbReference type="InterPro" id="IPR025828">
    <property type="entry name" value="Put_sensor_dom"/>
</dbReference>
<name>A0A109W3E7_ACTRD</name>
<dbReference type="PANTHER" id="PTHR24421">
    <property type="entry name" value="NITRATE/NITRITE SENSOR PROTEIN NARX-RELATED"/>
    <property type="match status" value="1"/>
</dbReference>
<evidence type="ECO:0000256" key="8">
    <source>
        <dbReference type="ARBA" id="ARBA00023012"/>
    </source>
</evidence>
<dbReference type="STRING" id="111015.AXF14_12655"/>
<keyword evidence="13" id="KW-1185">Reference proteome</keyword>
<evidence type="ECO:0000256" key="9">
    <source>
        <dbReference type="SAM" id="MobiDB-lite"/>
    </source>
</evidence>
<keyword evidence="7" id="KW-0067">ATP-binding</keyword>
<evidence type="ECO:0000256" key="7">
    <source>
        <dbReference type="ARBA" id="ARBA00022840"/>
    </source>
</evidence>
<dbReference type="GO" id="GO:0046983">
    <property type="term" value="F:protein dimerization activity"/>
    <property type="evidence" value="ECO:0007669"/>
    <property type="project" value="InterPro"/>
</dbReference>
<dbReference type="SUPFAM" id="SSF55874">
    <property type="entry name" value="ATPase domain of HSP90 chaperone/DNA topoisomerase II/histidine kinase"/>
    <property type="match status" value="1"/>
</dbReference>
<keyword evidence="10" id="KW-0812">Transmembrane</keyword>
<evidence type="ECO:0000256" key="3">
    <source>
        <dbReference type="ARBA" id="ARBA00022553"/>
    </source>
</evidence>
<keyword evidence="10" id="KW-0472">Membrane</keyword>
<dbReference type="InterPro" id="IPR050482">
    <property type="entry name" value="Sensor_HK_TwoCompSys"/>
</dbReference>
<proteinExistence type="predicted"/>